<feature type="compositionally biased region" description="Basic and acidic residues" evidence="1">
    <location>
        <begin position="77"/>
        <end position="88"/>
    </location>
</feature>
<keyword evidence="3" id="KW-1185">Reference proteome</keyword>
<dbReference type="EMBL" id="CAJQZP010001141">
    <property type="protein sequence ID" value="CAG5020825.1"/>
    <property type="molecule type" value="Genomic_DNA"/>
</dbReference>
<dbReference type="OrthoDB" id="7428280at2759"/>
<evidence type="ECO:0000313" key="2">
    <source>
        <dbReference type="EMBL" id="CAG5020825.1"/>
    </source>
</evidence>
<evidence type="ECO:0000313" key="3">
    <source>
        <dbReference type="Proteomes" id="UP000691718"/>
    </source>
</evidence>
<comment type="caution">
    <text evidence="2">The sequence shown here is derived from an EMBL/GenBank/DDBJ whole genome shotgun (WGS) entry which is preliminary data.</text>
</comment>
<dbReference type="Proteomes" id="UP000691718">
    <property type="component" value="Unassembled WGS sequence"/>
</dbReference>
<sequence>MATTASAYLTPVNTVDRKNLIVLIRNNILDDSVEIVSDTDLMDTDSPIRKSKSLQPVSKKLFHSPMSDYSPEQSTTSRDEVDKKSVEGKHLNRTKRAWKRKQVLIPDSSEKIKRAYVKECDSDGYSPEPCGGMRRRVLISLFHSKEYSMDYGD</sequence>
<evidence type="ECO:0000256" key="1">
    <source>
        <dbReference type="SAM" id="MobiDB-lite"/>
    </source>
</evidence>
<feature type="region of interest" description="Disordered" evidence="1">
    <location>
        <begin position="44"/>
        <end position="88"/>
    </location>
</feature>
<gene>
    <name evidence="2" type="ORF">PAPOLLO_LOCUS17362</name>
</gene>
<name>A0A8S3XFY4_PARAO</name>
<accession>A0A8S3XFY4</accession>
<proteinExistence type="predicted"/>
<reference evidence="2" key="1">
    <citation type="submission" date="2021-04" db="EMBL/GenBank/DDBJ databases">
        <authorList>
            <person name="Tunstrom K."/>
        </authorList>
    </citation>
    <scope>NUCLEOTIDE SEQUENCE</scope>
</reference>
<dbReference type="AlphaFoldDB" id="A0A8S3XFY4"/>
<protein>
    <submittedName>
        <fullName evidence="2">(apollo) hypothetical protein</fullName>
    </submittedName>
</protein>
<organism evidence="2 3">
    <name type="scientific">Parnassius apollo</name>
    <name type="common">Apollo butterfly</name>
    <name type="synonym">Papilio apollo</name>
    <dbReference type="NCBI Taxonomy" id="110799"/>
    <lineage>
        <taxon>Eukaryota</taxon>
        <taxon>Metazoa</taxon>
        <taxon>Ecdysozoa</taxon>
        <taxon>Arthropoda</taxon>
        <taxon>Hexapoda</taxon>
        <taxon>Insecta</taxon>
        <taxon>Pterygota</taxon>
        <taxon>Neoptera</taxon>
        <taxon>Endopterygota</taxon>
        <taxon>Lepidoptera</taxon>
        <taxon>Glossata</taxon>
        <taxon>Ditrysia</taxon>
        <taxon>Papilionoidea</taxon>
        <taxon>Papilionidae</taxon>
        <taxon>Parnassiinae</taxon>
        <taxon>Parnassini</taxon>
        <taxon>Parnassius</taxon>
        <taxon>Parnassius</taxon>
    </lineage>
</organism>